<dbReference type="RefSeq" id="WP_322776112.1">
    <property type="nucleotide sequence ID" value="NZ_JARJFB010000006.1"/>
</dbReference>
<keyword evidence="8" id="KW-1185">Reference proteome</keyword>
<evidence type="ECO:0000313" key="8">
    <source>
        <dbReference type="Proteomes" id="UP001291687"/>
    </source>
</evidence>
<sequence length="435" mass="48951">MTLYILIIVATILGLGLVYSFYKNARLSIQLDFLKQLSQEEQNKNNLLEVQKIEYIKRIEQLLSQTKYQESLINEFNKIKADSNDATKAALFELGNQLSKQLIEIHKKENQEAREFSEKSIKETSSRFNAEFERIVSMVGSLSKEVSLSKDTVDIIKNSLLSPSGAGSLAEITLENILKASGLRTGLDFIMQYSAVDEEHSSFRPDAVVFLPSNKLMVVDAKASKFLVEDQDDLKNLARTMNNHLKSLSGKSYADVVRKNIENKGYSLANIVTLMFLPSEHAIEKLIDADSDFMNKAWKANIFPVGPAGLMNMLSFAKFQISEQMMMHNHLQIIEEIKKLMSSVGLMAEHSSKLGNSISSAVTHYDKFAASFNRNFLSKARKLNKMGIDGGLKKDQESLQRIQVFVTKSELIEIETEAEIEVKELTTDLPDNQTA</sequence>
<organism evidence="7 8">
    <name type="scientific">Candidatus Megaera venefica</name>
    <dbReference type="NCBI Taxonomy" id="2055910"/>
    <lineage>
        <taxon>Bacteria</taxon>
        <taxon>Pseudomonadati</taxon>
        <taxon>Pseudomonadota</taxon>
        <taxon>Alphaproteobacteria</taxon>
        <taxon>Rickettsiales</taxon>
        <taxon>Rickettsiaceae</taxon>
        <taxon>Candidatus Megaera</taxon>
    </lineage>
</organism>
<keyword evidence="5" id="KW-0233">DNA recombination</keyword>
<protein>
    <recommendedName>
        <fullName evidence="3">DNA recombination protein RmuC homolog</fullName>
    </recommendedName>
</protein>
<comment type="similarity">
    <text evidence="2">Belongs to the RmuC family.</text>
</comment>
<feature type="coiled-coil region" evidence="6">
    <location>
        <begin position="24"/>
        <end position="54"/>
    </location>
</feature>
<dbReference type="Proteomes" id="UP001291687">
    <property type="component" value="Unassembled WGS sequence"/>
</dbReference>
<dbReference type="InterPro" id="IPR003798">
    <property type="entry name" value="DNA_recombination_RmuC"/>
</dbReference>
<name>A0ABU5NAQ7_9RICK</name>
<reference evidence="7 8" key="1">
    <citation type="submission" date="2023-03" db="EMBL/GenBank/DDBJ databases">
        <title>Host association and intracellularity evolved multiple times independently in the Rickettsiales.</title>
        <authorList>
            <person name="Castelli M."/>
            <person name="Nardi T."/>
            <person name="Gammuto L."/>
            <person name="Bellinzona G."/>
            <person name="Sabaneyeva E."/>
            <person name="Potekhin A."/>
            <person name="Serra V."/>
            <person name="Petroni G."/>
            <person name="Sassera D."/>
        </authorList>
    </citation>
    <scope>NUCLEOTIDE SEQUENCE [LARGE SCALE GENOMIC DNA]</scope>
    <source>
        <strain evidence="7 8">Sr 2-6</strain>
    </source>
</reference>
<proteinExistence type="inferred from homology"/>
<evidence type="ECO:0000256" key="1">
    <source>
        <dbReference type="ARBA" id="ARBA00003416"/>
    </source>
</evidence>
<evidence type="ECO:0000256" key="4">
    <source>
        <dbReference type="ARBA" id="ARBA00023054"/>
    </source>
</evidence>
<dbReference type="PANTHER" id="PTHR30563">
    <property type="entry name" value="DNA RECOMBINATION PROTEIN RMUC"/>
    <property type="match status" value="1"/>
</dbReference>
<dbReference type="PANTHER" id="PTHR30563:SF0">
    <property type="entry name" value="DNA RECOMBINATION PROTEIN RMUC"/>
    <property type="match status" value="1"/>
</dbReference>
<comment type="function">
    <text evidence="1">Involved in DNA recombination.</text>
</comment>
<evidence type="ECO:0000313" key="7">
    <source>
        <dbReference type="EMBL" id="MEA0970207.1"/>
    </source>
</evidence>
<accession>A0ABU5NAQ7</accession>
<evidence type="ECO:0000256" key="3">
    <source>
        <dbReference type="ARBA" id="ARBA00021840"/>
    </source>
</evidence>
<keyword evidence="4 6" id="KW-0175">Coiled coil</keyword>
<evidence type="ECO:0000256" key="2">
    <source>
        <dbReference type="ARBA" id="ARBA00009840"/>
    </source>
</evidence>
<dbReference type="Pfam" id="PF02646">
    <property type="entry name" value="RmuC"/>
    <property type="match status" value="1"/>
</dbReference>
<dbReference type="EMBL" id="JARJFB010000006">
    <property type="protein sequence ID" value="MEA0970207.1"/>
    <property type="molecule type" value="Genomic_DNA"/>
</dbReference>
<evidence type="ECO:0000256" key="6">
    <source>
        <dbReference type="SAM" id="Coils"/>
    </source>
</evidence>
<gene>
    <name evidence="7" type="ORF">Megvenef_00159</name>
</gene>
<comment type="caution">
    <text evidence="7">The sequence shown here is derived from an EMBL/GenBank/DDBJ whole genome shotgun (WGS) entry which is preliminary data.</text>
</comment>
<evidence type="ECO:0000256" key="5">
    <source>
        <dbReference type="ARBA" id="ARBA00023172"/>
    </source>
</evidence>